<protein>
    <submittedName>
        <fullName evidence="1">Uncharacterized protein</fullName>
    </submittedName>
</protein>
<organism evidence="1 2">
    <name type="scientific">Aeoliella straminimaris</name>
    <dbReference type="NCBI Taxonomy" id="2954799"/>
    <lineage>
        <taxon>Bacteria</taxon>
        <taxon>Pseudomonadati</taxon>
        <taxon>Planctomycetota</taxon>
        <taxon>Planctomycetia</taxon>
        <taxon>Pirellulales</taxon>
        <taxon>Lacipirellulaceae</taxon>
        <taxon>Aeoliella</taxon>
    </lineage>
</organism>
<proteinExistence type="predicted"/>
<evidence type="ECO:0000313" key="2">
    <source>
        <dbReference type="Proteomes" id="UP001155241"/>
    </source>
</evidence>
<evidence type="ECO:0000313" key="1">
    <source>
        <dbReference type="EMBL" id="MCO6046636.1"/>
    </source>
</evidence>
<dbReference type="EMBL" id="JAMXLR010000076">
    <property type="protein sequence ID" value="MCO6046636.1"/>
    <property type="molecule type" value="Genomic_DNA"/>
</dbReference>
<gene>
    <name evidence="1" type="ORF">NG895_22295</name>
</gene>
<keyword evidence="2" id="KW-1185">Reference proteome</keyword>
<reference evidence="1" key="1">
    <citation type="submission" date="2022-06" db="EMBL/GenBank/DDBJ databases">
        <title>Aeoliella straminimaris, a novel planctomycete from sediments.</title>
        <authorList>
            <person name="Vitorino I.R."/>
            <person name="Lage O.M."/>
        </authorList>
    </citation>
    <scope>NUCLEOTIDE SEQUENCE</scope>
    <source>
        <strain evidence="1">ICT_H6.2</strain>
    </source>
</reference>
<dbReference type="Proteomes" id="UP001155241">
    <property type="component" value="Unassembled WGS sequence"/>
</dbReference>
<name>A0A9X2FJ34_9BACT</name>
<accession>A0A9X2FJ34</accession>
<dbReference type="RefSeq" id="WP_252854749.1">
    <property type="nucleotide sequence ID" value="NZ_JAMXLR010000076.1"/>
</dbReference>
<dbReference type="AlphaFoldDB" id="A0A9X2FJ34"/>
<sequence length="202" mass="22833">MQPHAQQTFAPRRAATLAMGLIIGASSLCSTGCFWGLQTLGPSIGMLSIPVPVSPYFQKDKEDEFWRKERYDRVPILGPITSGSEPVALDPPSDDEVMVAMEKANPVQGGWPFLYERNRNNVRIVKEKIADYVDPPRVYPLIGPAQQHHAHYKCTVYYEDVRNIGWPVPHRLVDQDAREVLYIDHNHLHMVGNVDDGSQPQF</sequence>
<comment type="caution">
    <text evidence="1">The sequence shown here is derived from an EMBL/GenBank/DDBJ whole genome shotgun (WGS) entry which is preliminary data.</text>
</comment>